<dbReference type="PIRSF" id="PIRSF005962">
    <property type="entry name" value="Pept_M20D_amidohydro"/>
    <property type="match status" value="1"/>
</dbReference>
<dbReference type="RefSeq" id="WP_120952537.1">
    <property type="nucleotide sequence ID" value="NZ_RBIR01000003.1"/>
</dbReference>
<dbReference type="Pfam" id="PF01546">
    <property type="entry name" value="Peptidase_M20"/>
    <property type="match status" value="1"/>
</dbReference>
<feature type="binding site" evidence="1">
    <location>
        <position position="120"/>
    </location>
    <ligand>
        <name>Mn(2+)</name>
        <dbReference type="ChEBI" id="CHEBI:29035"/>
        <label>2</label>
    </ligand>
</feature>
<feature type="binding site" evidence="1">
    <location>
        <position position="185"/>
    </location>
    <ligand>
        <name>Mn(2+)</name>
        <dbReference type="ChEBI" id="CHEBI:29035"/>
        <label>2</label>
    </ligand>
</feature>
<dbReference type="SUPFAM" id="SSF55031">
    <property type="entry name" value="Bacterial exopeptidase dimerisation domain"/>
    <property type="match status" value="1"/>
</dbReference>
<keyword evidence="2" id="KW-0645">Protease</keyword>
<dbReference type="InterPro" id="IPR002933">
    <property type="entry name" value="Peptidase_M20"/>
</dbReference>
<dbReference type="InterPro" id="IPR036264">
    <property type="entry name" value="Bact_exopeptidase_dim_dom"/>
</dbReference>
<dbReference type="InterPro" id="IPR017439">
    <property type="entry name" value="Amidohydrolase"/>
</dbReference>
<evidence type="ECO:0000313" key="2">
    <source>
        <dbReference type="EMBL" id="RKR19980.1"/>
    </source>
</evidence>
<sequence>MSEYFGSEIDRLARARRAELIRLRHRVHQHPELSNRESATSALVAEHLRSVGLDEVRTGIAGHGVVGVLRGGLPGERVAALRADMDALPVAEASGVEFASTTVDHNYPGGPFPVAHACGHDCHTAVVLAAAGVLADMRDRLPGTVLFIFQPAEEGPPLDETGGARAMLLAGALADPEPTMVFGMHVGPLPAGVVGYRAGTSYAASCVVRLTVTGRQVHASTPWMGIDPMPAAAGIIGGVGELYRQVPAQHATSVSFGHVQDVGRFNIIGQAVTLFGTIRCTVDADMGVVQQGMRRLAVHQAEAFGCTTDVDFLQSVPGVINRREWIDAMLPALGRIVGRERIVEVPVTLGYDDVSEFVNAYGGAYLSYGVQDTRIEVDQLRPVEGGRGLFPNHSPGFYADDDSLVDAIRVHAGLAVGHLAGEIIVR</sequence>
<dbReference type="EMBL" id="RBIR01000003">
    <property type="protein sequence ID" value="RKR19980.1"/>
    <property type="molecule type" value="Genomic_DNA"/>
</dbReference>
<keyword evidence="1" id="KW-0479">Metal-binding</keyword>
<dbReference type="Gene3D" id="3.30.70.360">
    <property type="match status" value="1"/>
</dbReference>
<feature type="binding site" evidence="1">
    <location>
        <position position="154"/>
    </location>
    <ligand>
        <name>Mn(2+)</name>
        <dbReference type="ChEBI" id="CHEBI:29035"/>
        <label>2</label>
    </ligand>
</feature>
<keyword evidence="2" id="KW-0378">Hydrolase</keyword>
<dbReference type="Proteomes" id="UP000276055">
    <property type="component" value="Unassembled WGS sequence"/>
</dbReference>
<accession>A0A495ESJ6</accession>
<dbReference type="NCBIfam" id="TIGR01891">
    <property type="entry name" value="amidohydrolases"/>
    <property type="match status" value="1"/>
</dbReference>
<dbReference type="SUPFAM" id="SSF53187">
    <property type="entry name" value="Zn-dependent exopeptidases"/>
    <property type="match status" value="1"/>
</dbReference>
<dbReference type="PANTHER" id="PTHR11014:SF63">
    <property type="entry name" value="METALLOPEPTIDASE, PUTATIVE (AFU_ORTHOLOGUE AFUA_6G09600)-RELATED"/>
    <property type="match status" value="1"/>
</dbReference>
<dbReference type="GO" id="GO:0046872">
    <property type="term" value="F:metal ion binding"/>
    <property type="evidence" value="ECO:0007669"/>
    <property type="project" value="UniProtKB-KW"/>
</dbReference>
<organism evidence="2 3">
    <name type="scientific">Arthrobacter oryzae</name>
    <dbReference type="NCBI Taxonomy" id="409290"/>
    <lineage>
        <taxon>Bacteria</taxon>
        <taxon>Bacillati</taxon>
        <taxon>Actinomycetota</taxon>
        <taxon>Actinomycetes</taxon>
        <taxon>Micrococcales</taxon>
        <taxon>Micrococcaceae</taxon>
        <taxon>Arthrobacter</taxon>
    </lineage>
</organism>
<dbReference type="OrthoDB" id="9777385at2"/>
<feature type="binding site" evidence="1">
    <location>
        <position position="393"/>
    </location>
    <ligand>
        <name>Mn(2+)</name>
        <dbReference type="ChEBI" id="CHEBI:29035"/>
        <label>2</label>
    </ligand>
</feature>
<protein>
    <submittedName>
        <fullName evidence="2">Carboxypeptidase Ss1</fullName>
    </submittedName>
</protein>
<dbReference type="PANTHER" id="PTHR11014">
    <property type="entry name" value="PEPTIDASE M20 FAMILY MEMBER"/>
    <property type="match status" value="1"/>
</dbReference>
<keyword evidence="1" id="KW-0464">Manganese</keyword>
<gene>
    <name evidence="2" type="ORF">C8D78_1792</name>
</gene>
<evidence type="ECO:0000256" key="1">
    <source>
        <dbReference type="PIRSR" id="PIRSR005962-1"/>
    </source>
</evidence>
<dbReference type="Gene3D" id="3.40.630.10">
    <property type="entry name" value="Zn peptidases"/>
    <property type="match status" value="1"/>
</dbReference>
<keyword evidence="2" id="KW-0121">Carboxypeptidase</keyword>
<evidence type="ECO:0000313" key="3">
    <source>
        <dbReference type="Proteomes" id="UP000276055"/>
    </source>
</evidence>
<reference evidence="2 3" key="1">
    <citation type="submission" date="2018-10" db="EMBL/GenBank/DDBJ databases">
        <title>Genomic Encyclopedia of Type Strains, Phase IV (KMG-IV): sequencing the most valuable type-strain genomes for metagenomic binning, comparative biology and taxonomic classification.</title>
        <authorList>
            <person name="Goeker M."/>
        </authorList>
    </citation>
    <scope>NUCLEOTIDE SEQUENCE [LARGE SCALE GENOMIC DNA]</scope>
    <source>
        <strain evidence="2 3">DSM 25586</strain>
    </source>
</reference>
<proteinExistence type="predicted"/>
<name>A0A495ESJ6_9MICC</name>
<dbReference type="GO" id="GO:0004180">
    <property type="term" value="F:carboxypeptidase activity"/>
    <property type="evidence" value="ECO:0007669"/>
    <property type="project" value="UniProtKB-KW"/>
</dbReference>
<dbReference type="AlphaFoldDB" id="A0A495ESJ6"/>
<comment type="cofactor">
    <cofactor evidence="1">
        <name>Mn(2+)</name>
        <dbReference type="ChEBI" id="CHEBI:29035"/>
    </cofactor>
    <text evidence="1">The Mn(2+) ion enhances activity.</text>
</comment>
<comment type="caution">
    <text evidence="2">The sequence shown here is derived from an EMBL/GenBank/DDBJ whole genome shotgun (WGS) entry which is preliminary data.</text>
</comment>
<feature type="binding site" evidence="1">
    <location>
        <position position="118"/>
    </location>
    <ligand>
        <name>Mn(2+)</name>
        <dbReference type="ChEBI" id="CHEBI:29035"/>
        <label>2</label>
    </ligand>
</feature>